<keyword evidence="1" id="KW-0732">Signal</keyword>
<feature type="signal peptide" evidence="1">
    <location>
        <begin position="1"/>
        <end position="27"/>
    </location>
</feature>
<dbReference type="AlphaFoldDB" id="A0A6G4XV81"/>
<evidence type="ECO:0008006" key="4">
    <source>
        <dbReference type="Google" id="ProtNLM"/>
    </source>
</evidence>
<protein>
    <recommendedName>
        <fullName evidence="4">Peptidase inhibitor family I36 protein</fullName>
    </recommendedName>
</protein>
<name>A0A6G4XV81_9ACTN</name>
<organism evidence="2 3">
    <name type="scientific">Streptomyces mesophilus</name>
    <dbReference type="NCBI Taxonomy" id="1775132"/>
    <lineage>
        <taxon>Bacteria</taxon>
        <taxon>Bacillati</taxon>
        <taxon>Actinomycetota</taxon>
        <taxon>Actinomycetes</taxon>
        <taxon>Kitasatosporales</taxon>
        <taxon>Streptomycetaceae</taxon>
        <taxon>Streptomyces</taxon>
    </lineage>
</organism>
<accession>A0A6G4XV81</accession>
<sequence>MRRIPAYLSALALGGLGAIVPATSAHADNWTCSDNYTAAAYGYMYAYQDHTCHGGVIGYSNSWDSDWGNSNGPFQGADTNSASSVLNKGSITVKFFNGTGQDWDGGYVCLTKNEAYATNIADNYFTGGGSISVTDKISSHKWVTNDSCAPYSWLT</sequence>
<evidence type="ECO:0000313" key="3">
    <source>
        <dbReference type="Proteomes" id="UP000481109"/>
    </source>
</evidence>
<dbReference type="Proteomes" id="UP000481109">
    <property type="component" value="Unassembled WGS sequence"/>
</dbReference>
<evidence type="ECO:0000256" key="1">
    <source>
        <dbReference type="SAM" id="SignalP"/>
    </source>
</evidence>
<dbReference type="EMBL" id="JAAKZW010000282">
    <property type="protein sequence ID" value="NGO81092.1"/>
    <property type="molecule type" value="Genomic_DNA"/>
</dbReference>
<proteinExistence type="predicted"/>
<evidence type="ECO:0000313" key="2">
    <source>
        <dbReference type="EMBL" id="NGO81092.1"/>
    </source>
</evidence>
<comment type="caution">
    <text evidence="2">The sequence shown here is derived from an EMBL/GenBank/DDBJ whole genome shotgun (WGS) entry which is preliminary data.</text>
</comment>
<dbReference type="RefSeq" id="WP_165336495.1">
    <property type="nucleotide sequence ID" value="NZ_JAAKZW010000282.1"/>
</dbReference>
<feature type="chain" id="PRO_5026102452" description="Peptidase inhibitor family I36 protein" evidence="1">
    <location>
        <begin position="28"/>
        <end position="155"/>
    </location>
</feature>
<keyword evidence="3" id="KW-1185">Reference proteome</keyword>
<gene>
    <name evidence="2" type="ORF">G6045_36340</name>
</gene>
<reference evidence="2 3" key="1">
    <citation type="submission" date="2020-02" db="EMBL/GenBank/DDBJ databases">
        <title>Whole-genome analyses of novel actinobacteria.</title>
        <authorList>
            <person name="Sahin N."/>
            <person name="Tokatli A."/>
        </authorList>
    </citation>
    <scope>NUCLEOTIDE SEQUENCE [LARGE SCALE GENOMIC DNA]</scope>
    <source>
        <strain evidence="2 3">YC504</strain>
    </source>
</reference>